<dbReference type="Proteomes" id="UP000255355">
    <property type="component" value="Unassembled WGS sequence"/>
</dbReference>
<feature type="compositionally biased region" description="Low complexity" evidence="1">
    <location>
        <begin position="32"/>
        <end position="67"/>
    </location>
</feature>
<evidence type="ECO:0000313" key="3">
    <source>
        <dbReference type="Proteomes" id="UP000255355"/>
    </source>
</evidence>
<dbReference type="RefSeq" id="WP_068015763.1">
    <property type="nucleotide sequence ID" value="NZ_QQAZ01000002.1"/>
</dbReference>
<protein>
    <submittedName>
        <fullName evidence="2">Uncharacterized protein</fullName>
    </submittedName>
</protein>
<proteinExistence type="predicted"/>
<reference evidence="2 3" key="1">
    <citation type="submission" date="2018-07" db="EMBL/GenBank/DDBJ databases">
        <title>Genomic Encyclopedia of Type Strains, Phase IV (KMG-IV): sequencing the most valuable type-strain genomes for metagenomic binning, comparative biology and taxonomic classification.</title>
        <authorList>
            <person name="Goeker M."/>
        </authorList>
    </citation>
    <scope>NUCLEOTIDE SEQUENCE [LARGE SCALE GENOMIC DNA]</scope>
    <source>
        <strain evidence="2 3">DSM 44952</strain>
    </source>
</reference>
<evidence type="ECO:0000256" key="1">
    <source>
        <dbReference type="SAM" id="MobiDB-lite"/>
    </source>
</evidence>
<dbReference type="EMBL" id="QQAZ01000002">
    <property type="protein sequence ID" value="RDI54090.1"/>
    <property type="molecule type" value="Genomic_DNA"/>
</dbReference>
<organism evidence="2 3">
    <name type="scientific">Nocardia mexicana</name>
    <dbReference type="NCBI Taxonomy" id="279262"/>
    <lineage>
        <taxon>Bacteria</taxon>
        <taxon>Bacillati</taxon>
        <taxon>Actinomycetota</taxon>
        <taxon>Actinomycetes</taxon>
        <taxon>Mycobacteriales</taxon>
        <taxon>Nocardiaceae</taxon>
        <taxon>Nocardia</taxon>
    </lineage>
</organism>
<gene>
    <name evidence="2" type="ORF">DFR68_102213</name>
</gene>
<dbReference type="AlphaFoldDB" id="A0A370HBD1"/>
<evidence type="ECO:0000313" key="2">
    <source>
        <dbReference type="EMBL" id="RDI54090.1"/>
    </source>
</evidence>
<feature type="compositionally biased region" description="Basic and acidic residues" evidence="1">
    <location>
        <begin position="68"/>
        <end position="82"/>
    </location>
</feature>
<sequence length="112" mass="11636">MADNAHSNTRRILTGLLAAGAIAIVPVVATPGVADAAPGNSGSRGASHDSSSSDRGNSGRTSNSGYNRGRDNQLRWGGERSRGNNASERNGRTHGESDWFVCRSHATSCGQQ</sequence>
<feature type="region of interest" description="Disordered" evidence="1">
    <location>
        <begin position="32"/>
        <end position="112"/>
    </location>
</feature>
<comment type="caution">
    <text evidence="2">The sequence shown here is derived from an EMBL/GenBank/DDBJ whole genome shotgun (WGS) entry which is preliminary data.</text>
</comment>
<accession>A0A370HBD1</accession>
<keyword evidence="3" id="KW-1185">Reference proteome</keyword>
<name>A0A370HBD1_9NOCA</name>